<evidence type="ECO:0000259" key="2">
    <source>
        <dbReference type="Pfam" id="PF01261"/>
    </source>
</evidence>
<dbReference type="InterPro" id="IPR036237">
    <property type="entry name" value="Xyl_isomerase-like_sf"/>
</dbReference>
<comment type="caution">
    <text evidence="3">The sequence shown here is derived from an EMBL/GenBank/DDBJ whole genome shotgun (WGS) entry which is preliminary data.</text>
</comment>
<accession>A0ABT3Y806</accession>
<proteinExistence type="predicted"/>
<protein>
    <submittedName>
        <fullName evidence="3">Sugar phosphate isomerase/epimerase</fullName>
    </submittedName>
</protein>
<dbReference type="InterPro" id="IPR013022">
    <property type="entry name" value="Xyl_isomerase-like_TIM-brl"/>
</dbReference>
<reference evidence="3" key="1">
    <citation type="submission" date="2022-10" db="EMBL/GenBank/DDBJ databases">
        <title>Chryseobacterium sp. nov., a novel bacterial species.</title>
        <authorList>
            <person name="Cao Y."/>
        </authorList>
    </citation>
    <scope>NUCLEOTIDE SEQUENCE</scope>
    <source>
        <strain evidence="3">KC 927</strain>
    </source>
</reference>
<evidence type="ECO:0000313" key="3">
    <source>
        <dbReference type="EMBL" id="MCX8534248.1"/>
    </source>
</evidence>
<keyword evidence="4" id="KW-1185">Reference proteome</keyword>
<dbReference type="PANTHER" id="PTHR43489:SF7">
    <property type="entry name" value="3-DEHYDRO-D-GULOSIDE 4-EPIMERASE-RELATED"/>
    <property type="match status" value="1"/>
</dbReference>
<dbReference type="InterPro" id="IPR050417">
    <property type="entry name" value="Sugar_Epim/Isomerase"/>
</dbReference>
<feature type="domain" description="Xylose isomerase-like TIM barrel" evidence="2">
    <location>
        <begin position="27"/>
        <end position="276"/>
    </location>
</feature>
<dbReference type="Pfam" id="PF01261">
    <property type="entry name" value="AP_endonuc_2"/>
    <property type="match status" value="1"/>
</dbReference>
<keyword evidence="1 3" id="KW-0413">Isomerase</keyword>
<organism evidence="3 4">
    <name type="scientific">Chryseobacterium luquanense</name>
    <dbReference type="NCBI Taxonomy" id="2983766"/>
    <lineage>
        <taxon>Bacteria</taxon>
        <taxon>Pseudomonadati</taxon>
        <taxon>Bacteroidota</taxon>
        <taxon>Flavobacteriia</taxon>
        <taxon>Flavobacteriales</taxon>
        <taxon>Weeksellaceae</taxon>
        <taxon>Chryseobacterium group</taxon>
        <taxon>Chryseobacterium</taxon>
    </lineage>
</organism>
<dbReference type="EMBL" id="JAOVZV010000021">
    <property type="protein sequence ID" value="MCX8534248.1"/>
    <property type="molecule type" value="Genomic_DNA"/>
</dbReference>
<name>A0ABT3Y806_9FLAO</name>
<sequence>MNVKFGASLLSWITPRWTAEAGKYAIEKTANTGFDLIEILLPTSMEFNSKQVKQQLKDNHLDAVCSLNLPKEAHIPSYPKTAEKLIKLAIDKTSELETDFLGGVLHSGIGVFSGNPLTENEAEIITGVWCKVADYAKEKGVNIGIEPINRYESYVCNTTSNVLNLIKKTEKDNLFLHLDTFHMNIEEANFYDPIILAGQKLKHVHITESHRGMLGEGTVNWKELFMALKEINFEGNLVLENFSSSIAGMQQMVSLWQRSPYDAEELAVGSLKFLQKYHN</sequence>
<evidence type="ECO:0000256" key="1">
    <source>
        <dbReference type="ARBA" id="ARBA00023235"/>
    </source>
</evidence>
<gene>
    <name evidence="3" type="ORF">OEA66_18005</name>
</gene>
<dbReference type="SUPFAM" id="SSF51658">
    <property type="entry name" value="Xylose isomerase-like"/>
    <property type="match status" value="1"/>
</dbReference>
<evidence type="ECO:0000313" key="4">
    <source>
        <dbReference type="Proteomes" id="UP001070176"/>
    </source>
</evidence>
<dbReference type="PANTHER" id="PTHR43489">
    <property type="entry name" value="ISOMERASE"/>
    <property type="match status" value="1"/>
</dbReference>
<dbReference type="Proteomes" id="UP001070176">
    <property type="component" value="Unassembled WGS sequence"/>
</dbReference>
<dbReference type="Gene3D" id="3.20.20.150">
    <property type="entry name" value="Divalent-metal-dependent TIM barrel enzymes"/>
    <property type="match status" value="1"/>
</dbReference>
<dbReference type="RefSeq" id="WP_267282701.1">
    <property type="nucleotide sequence ID" value="NZ_JAOVZV010000021.1"/>
</dbReference>
<dbReference type="GO" id="GO:0016853">
    <property type="term" value="F:isomerase activity"/>
    <property type="evidence" value="ECO:0007669"/>
    <property type="project" value="UniProtKB-KW"/>
</dbReference>